<feature type="domain" description="DUF2062" evidence="3">
    <location>
        <begin position="27"/>
        <end position="161"/>
    </location>
</feature>
<feature type="transmembrane region" description="Helical" evidence="2">
    <location>
        <begin position="40"/>
        <end position="65"/>
    </location>
</feature>
<keyword evidence="2" id="KW-0812">Transmembrane</keyword>
<dbReference type="Pfam" id="PF09835">
    <property type="entry name" value="DUF2062"/>
    <property type="match status" value="1"/>
</dbReference>
<dbReference type="PANTHER" id="PTHR35102:SF1">
    <property type="entry name" value="E3 UBIQUITIN-PROTEIN LIGASE"/>
    <property type="match status" value="1"/>
</dbReference>
<feature type="transmembrane region" description="Helical" evidence="2">
    <location>
        <begin position="77"/>
        <end position="97"/>
    </location>
</feature>
<dbReference type="InterPro" id="IPR018639">
    <property type="entry name" value="DUF2062"/>
</dbReference>
<gene>
    <name evidence="4" type="ORF">WJX73_002558</name>
</gene>
<dbReference type="PANTHER" id="PTHR35102">
    <property type="entry name" value="E3 UBIQUITIN-PROTEIN LIGASE"/>
    <property type="match status" value="1"/>
</dbReference>
<proteinExistence type="predicted"/>
<dbReference type="AlphaFoldDB" id="A0AAW1P2N2"/>
<dbReference type="EMBL" id="JALJOQ010000066">
    <property type="protein sequence ID" value="KAK9802823.1"/>
    <property type="molecule type" value="Genomic_DNA"/>
</dbReference>
<feature type="region of interest" description="Disordered" evidence="1">
    <location>
        <begin position="167"/>
        <end position="207"/>
    </location>
</feature>
<evidence type="ECO:0000313" key="5">
    <source>
        <dbReference type="Proteomes" id="UP001465755"/>
    </source>
</evidence>
<reference evidence="4 5" key="1">
    <citation type="journal article" date="2024" name="Nat. Commun.">
        <title>Phylogenomics reveals the evolutionary origins of lichenization in chlorophyte algae.</title>
        <authorList>
            <person name="Puginier C."/>
            <person name="Libourel C."/>
            <person name="Otte J."/>
            <person name="Skaloud P."/>
            <person name="Haon M."/>
            <person name="Grisel S."/>
            <person name="Petersen M."/>
            <person name="Berrin J.G."/>
            <person name="Delaux P.M."/>
            <person name="Dal Grande F."/>
            <person name="Keller J."/>
        </authorList>
    </citation>
    <scope>NUCLEOTIDE SEQUENCE [LARGE SCALE GENOMIC DNA]</scope>
    <source>
        <strain evidence="4 5">SAG 2036</strain>
    </source>
</reference>
<keyword evidence="5" id="KW-1185">Reference proteome</keyword>
<keyword evidence="2" id="KW-1133">Transmembrane helix</keyword>
<keyword evidence="2" id="KW-0472">Membrane</keyword>
<dbReference type="Proteomes" id="UP001465755">
    <property type="component" value="Unassembled WGS sequence"/>
</dbReference>
<sequence length="207" mass="22538">MSSSKGVLVKVQNWWKTKFWDPFLSYVRHGSDPPVLARSFAVGMCMGVCPMPGVSFLFCLGLIGLARLIKYPLHAPMTLLSNAIAIPFEAMLVIPYLRLGENIMGAPHQDLSPSTLSNVIFHPFSSPDLWLAIGHALLGWILVLIPAIVVLTLVMTPILTQVKKRIPEHRTSEHPDEDMEAGLISNDADRTSEAGPAGSPHDDPAPG</sequence>
<protein>
    <recommendedName>
        <fullName evidence="3">DUF2062 domain-containing protein</fullName>
    </recommendedName>
</protein>
<evidence type="ECO:0000256" key="2">
    <source>
        <dbReference type="SAM" id="Phobius"/>
    </source>
</evidence>
<evidence type="ECO:0000313" key="4">
    <source>
        <dbReference type="EMBL" id="KAK9802823.1"/>
    </source>
</evidence>
<organism evidence="4 5">
    <name type="scientific">Symbiochloris irregularis</name>
    <dbReference type="NCBI Taxonomy" id="706552"/>
    <lineage>
        <taxon>Eukaryota</taxon>
        <taxon>Viridiplantae</taxon>
        <taxon>Chlorophyta</taxon>
        <taxon>core chlorophytes</taxon>
        <taxon>Trebouxiophyceae</taxon>
        <taxon>Trebouxiales</taxon>
        <taxon>Trebouxiaceae</taxon>
        <taxon>Symbiochloris</taxon>
    </lineage>
</organism>
<name>A0AAW1P2N2_9CHLO</name>
<accession>A0AAW1P2N2</accession>
<evidence type="ECO:0000256" key="1">
    <source>
        <dbReference type="SAM" id="MobiDB-lite"/>
    </source>
</evidence>
<feature type="transmembrane region" description="Helical" evidence="2">
    <location>
        <begin position="129"/>
        <end position="155"/>
    </location>
</feature>
<evidence type="ECO:0000259" key="3">
    <source>
        <dbReference type="Pfam" id="PF09835"/>
    </source>
</evidence>
<comment type="caution">
    <text evidence="4">The sequence shown here is derived from an EMBL/GenBank/DDBJ whole genome shotgun (WGS) entry which is preliminary data.</text>
</comment>